<dbReference type="Proteomes" id="UP000625711">
    <property type="component" value="Unassembled WGS sequence"/>
</dbReference>
<evidence type="ECO:0000256" key="1">
    <source>
        <dbReference type="SAM" id="MobiDB-lite"/>
    </source>
</evidence>
<organism evidence="2 3">
    <name type="scientific">Rhynchophorus ferrugineus</name>
    <name type="common">Red palm weevil</name>
    <name type="synonym">Curculio ferrugineus</name>
    <dbReference type="NCBI Taxonomy" id="354439"/>
    <lineage>
        <taxon>Eukaryota</taxon>
        <taxon>Metazoa</taxon>
        <taxon>Ecdysozoa</taxon>
        <taxon>Arthropoda</taxon>
        <taxon>Hexapoda</taxon>
        <taxon>Insecta</taxon>
        <taxon>Pterygota</taxon>
        <taxon>Neoptera</taxon>
        <taxon>Endopterygota</taxon>
        <taxon>Coleoptera</taxon>
        <taxon>Polyphaga</taxon>
        <taxon>Cucujiformia</taxon>
        <taxon>Curculionidae</taxon>
        <taxon>Dryophthorinae</taxon>
        <taxon>Rhynchophorus</taxon>
    </lineage>
</organism>
<evidence type="ECO:0000313" key="3">
    <source>
        <dbReference type="Proteomes" id="UP000625711"/>
    </source>
</evidence>
<accession>A0A834IN71</accession>
<feature type="compositionally biased region" description="Basic and acidic residues" evidence="1">
    <location>
        <begin position="127"/>
        <end position="136"/>
    </location>
</feature>
<evidence type="ECO:0000313" key="2">
    <source>
        <dbReference type="EMBL" id="KAF7280958.1"/>
    </source>
</evidence>
<keyword evidence="3" id="KW-1185">Reference proteome</keyword>
<dbReference type="EMBL" id="JAACXV010000267">
    <property type="protein sequence ID" value="KAF7280958.1"/>
    <property type="molecule type" value="Genomic_DNA"/>
</dbReference>
<protein>
    <submittedName>
        <fullName evidence="2">Uncharacterized protein</fullName>
    </submittedName>
</protein>
<dbReference type="AlphaFoldDB" id="A0A834IN71"/>
<gene>
    <name evidence="2" type="ORF">GWI33_005291</name>
</gene>
<proteinExistence type="predicted"/>
<feature type="compositionally biased region" description="Polar residues" evidence="1">
    <location>
        <begin position="143"/>
        <end position="164"/>
    </location>
</feature>
<feature type="region of interest" description="Disordered" evidence="1">
    <location>
        <begin position="75"/>
        <end position="174"/>
    </location>
</feature>
<sequence>MMMTHQQKYEVINENPAHQAGNSSSSTPPDLGKIAMQTVACHQETSLFRHAGEQLGTLTGSVSVDRNRSLSAVQQVTQPLDPAAVHKPRVLEPGCDSDVGGADSLKDNTAPSPPPHACSCRQSETAADGRRRDDGRQSGAFHPSTTRITYKPYQSENGNLSTGPGQKAIARRLK</sequence>
<name>A0A834IN71_RHYFE</name>
<comment type="caution">
    <text evidence="2">The sequence shown here is derived from an EMBL/GenBank/DDBJ whole genome shotgun (WGS) entry which is preliminary data.</text>
</comment>
<reference evidence="2" key="1">
    <citation type="submission" date="2020-08" db="EMBL/GenBank/DDBJ databases">
        <title>Genome sequencing and assembly of the red palm weevil Rhynchophorus ferrugineus.</title>
        <authorList>
            <person name="Dias G.B."/>
            <person name="Bergman C.M."/>
            <person name="Manee M."/>
        </authorList>
    </citation>
    <scope>NUCLEOTIDE SEQUENCE</scope>
    <source>
        <strain evidence="2">AA-2017</strain>
        <tissue evidence="2">Whole larva</tissue>
    </source>
</reference>